<proteinExistence type="predicted"/>
<reference evidence="2" key="2">
    <citation type="journal article" date="2021" name="PeerJ">
        <title>Extensive microbial diversity within the chicken gut microbiome revealed by metagenomics and culture.</title>
        <authorList>
            <person name="Gilroy R."/>
            <person name="Ravi A."/>
            <person name="Getino M."/>
            <person name="Pursley I."/>
            <person name="Horton D.L."/>
            <person name="Alikhan N.F."/>
            <person name="Baker D."/>
            <person name="Gharbi K."/>
            <person name="Hall N."/>
            <person name="Watson M."/>
            <person name="Adriaenssens E.M."/>
            <person name="Foster-Nyarko E."/>
            <person name="Jarju S."/>
            <person name="Secka A."/>
            <person name="Antonio M."/>
            <person name="Oren A."/>
            <person name="Chaudhuri R.R."/>
            <person name="La Ragione R."/>
            <person name="Hildebrand F."/>
            <person name="Pallen M.J."/>
        </authorList>
    </citation>
    <scope>NUCLEOTIDE SEQUENCE</scope>
    <source>
        <strain evidence="2">CHK121-14286</strain>
    </source>
</reference>
<gene>
    <name evidence="2" type="ORF">IAC95_04760</name>
</gene>
<reference evidence="2" key="1">
    <citation type="submission" date="2020-10" db="EMBL/GenBank/DDBJ databases">
        <authorList>
            <person name="Gilroy R."/>
        </authorList>
    </citation>
    <scope>NUCLEOTIDE SEQUENCE</scope>
    <source>
        <strain evidence="2">CHK121-14286</strain>
    </source>
</reference>
<dbReference type="Pfam" id="PF05833">
    <property type="entry name" value="NFACT_N"/>
    <property type="match status" value="1"/>
</dbReference>
<evidence type="ECO:0000313" key="3">
    <source>
        <dbReference type="Proteomes" id="UP000824200"/>
    </source>
</evidence>
<dbReference type="Proteomes" id="UP000824200">
    <property type="component" value="Unassembled WGS sequence"/>
</dbReference>
<organism evidence="2 3">
    <name type="scientific">Candidatus Fimimonas gallinarum</name>
    <dbReference type="NCBI Taxonomy" id="2840821"/>
    <lineage>
        <taxon>Bacteria</taxon>
        <taxon>Pseudomonadati</taxon>
        <taxon>Myxococcota</taxon>
        <taxon>Myxococcia</taxon>
        <taxon>Myxococcales</taxon>
        <taxon>Cystobacterineae</taxon>
        <taxon>Myxococcaceae</taxon>
        <taxon>Myxococcaceae incertae sedis</taxon>
        <taxon>Candidatus Fimimonas</taxon>
    </lineage>
</organism>
<feature type="domain" description="NFACT RNA-binding" evidence="1">
    <location>
        <begin position="356"/>
        <end position="442"/>
    </location>
</feature>
<evidence type="ECO:0000259" key="1">
    <source>
        <dbReference type="Pfam" id="PF05670"/>
    </source>
</evidence>
<dbReference type="InterPro" id="IPR051608">
    <property type="entry name" value="RQC_Subunit_NEMF"/>
</dbReference>
<sequence>ERVLDFSLEGSDDLGYRNKMHLIFELTGKTSNTVLTDGDYVILDSIKHLPQTLESTRVILAGAKYTFFPPQNKLQPFDIPRIREFLSKCATPLRKSLTENLLGVSQTTVNEVLWGLDENDHTIVNNEKVIQGLMRYKHGLENKQPNVVFQKGVPVEVCPFNYLSKKGEKVFYPTLNKAHDSFYFLTDKVQRFNDKAKSITTVVKNAVSRTEKKLAIQRQSVLEAQNREMYKQYGDLILSNLWQIKQGQTVFSCQNYYDGSTAEIALDATLTPQQNAQAYYKKYRKLKSSAQHNQVLVQENEKMLDYLLTIRQNLRYCTETEDLQEIRSELVSLGLIKENTSKKQKELPVKPLKYNVHGFCVYVGKNNVQNNHATFKIAKNDDIWLHTQKIHSSHVIIVAEGKNVPDEVIVGAAEICAFFSQASEGSKIPVDYTQRQNVKKPPHSPLGFVVYNTYNTLLVNPNRHTEWLEQQ</sequence>
<dbReference type="GO" id="GO:0043023">
    <property type="term" value="F:ribosomal large subunit binding"/>
    <property type="evidence" value="ECO:0007669"/>
    <property type="project" value="TreeGrafter"/>
</dbReference>
<dbReference type="Pfam" id="PF05670">
    <property type="entry name" value="NFACT-R_1"/>
    <property type="match status" value="1"/>
</dbReference>
<feature type="non-terminal residue" evidence="2">
    <location>
        <position position="1"/>
    </location>
</feature>
<dbReference type="Gene3D" id="2.30.310.10">
    <property type="entry name" value="ibrinogen binding protein from staphylococcus aureus domain"/>
    <property type="match status" value="1"/>
</dbReference>
<dbReference type="PANTHER" id="PTHR15239">
    <property type="entry name" value="NUCLEAR EXPORT MEDIATOR FACTOR NEMF"/>
    <property type="match status" value="1"/>
</dbReference>
<dbReference type="AlphaFoldDB" id="A0A9D1E4E7"/>
<evidence type="ECO:0000313" key="2">
    <source>
        <dbReference type="EMBL" id="HIR66168.1"/>
    </source>
</evidence>
<dbReference type="EMBL" id="DVHL01000038">
    <property type="protein sequence ID" value="HIR66168.1"/>
    <property type="molecule type" value="Genomic_DNA"/>
</dbReference>
<comment type="caution">
    <text evidence="2">The sequence shown here is derived from an EMBL/GenBank/DDBJ whole genome shotgun (WGS) entry which is preliminary data.</text>
</comment>
<dbReference type="PANTHER" id="PTHR15239:SF6">
    <property type="entry name" value="RIBOSOME QUALITY CONTROL COMPLEX SUBUNIT NEMF"/>
    <property type="match status" value="1"/>
</dbReference>
<dbReference type="GO" id="GO:0072344">
    <property type="term" value="P:rescue of stalled ribosome"/>
    <property type="evidence" value="ECO:0007669"/>
    <property type="project" value="TreeGrafter"/>
</dbReference>
<dbReference type="GO" id="GO:0000049">
    <property type="term" value="F:tRNA binding"/>
    <property type="evidence" value="ECO:0007669"/>
    <property type="project" value="TreeGrafter"/>
</dbReference>
<accession>A0A9D1E4E7</accession>
<name>A0A9D1E4E7_9BACT</name>
<dbReference type="GO" id="GO:1990112">
    <property type="term" value="C:RQC complex"/>
    <property type="evidence" value="ECO:0007669"/>
    <property type="project" value="TreeGrafter"/>
</dbReference>
<protein>
    <submittedName>
        <fullName evidence="2">NFACT family protein</fullName>
    </submittedName>
</protein>
<dbReference type="InterPro" id="IPR008532">
    <property type="entry name" value="NFACT_RNA-bd"/>
</dbReference>